<dbReference type="GO" id="GO:0003677">
    <property type="term" value="F:DNA binding"/>
    <property type="evidence" value="ECO:0007669"/>
    <property type="project" value="InterPro"/>
</dbReference>
<evidence type="ECO:0000259" key="2">
    <source>
        <dbReference type="Pfam" id="PF04218"/>
    </source>
</evidence>
<proteinExistence type="predicted"/>
<organism evidence="3 4">
    <name type="scientific">Aphis craccivora</name>
    <name type="common">Cowpea aphid</name>
    <dbReference type="NCBI Taxonomy" id="307492"/>
    <lineage>
        <taxon>Eukaryota</taxon>
        <taxon>Metazoa</taxon>
        <taxon>Ecdysozoa</taxon>
        <taxon>Arthropoda</taxon>
        <taxon>Hexapoda</taxon>
        <taxon>Insecta</taxon>
        <taxon>Pterygota</taxon>
        <taxon>Neoptera</taxon>
        <taxon>Paraneoptera</taxon>
        <taxon>Hemiptera</taxon>
        <taxon>Sternorrhyncha</taxon>
        <taxon>Aphidomorpha</taxon>
        <taxon>Aphidoidea</taxon>
        <taxon>Aphididae</taxon>
        <taxon>Aphidini</taxon>
        <taxon>Aphis</taxon>
        <taxon>Aphis</taxon>
    </lineage>
</organism>
<accession>A0A6G0VRT3</accession>
<evidence type="ECO:0000256" key="1">
    <source>
        <dbReference type="ARBA" id="ARBA00004123"/>
    </source>
</evidence>
<name>A0A6G0VRT3_APHCR</name>
<evidence type="ECO:0000313" key="4">
    <source>
        <dbReference type="Proteomes" id="UP000478052"/>
    </source>
</evidence>
<keyword evidence="4" id="KW-1185">Reference proteome</keyword>
<dbReference type="Pfam" id="PF04218">
    <property type="entry name" value="CENP-B_N"/>
    <property type="match status" value="1"/>
</dbReference>
<dbReference type="GO" id="GO:0005634">
    <property type="term" value="C:nucleus"/>
    <property type="evidence" value="ECO:0007669"/>
    <property type="project" value="UniProtKB-SubCell"/>
</dbReference>
<comment type="subcellular location">
    <subcellularLocation>
        <location evidence="1">Nucleus</location>
    </subcellularLocation>
</comment>
<dbReference type="InterPro" id="IPR009057">
    <property type="entry name" value="Homeodomain-like_sf"/>
</dbReference>
<dbReference type="SUPFAM" id="SSF46689">
    <property type="entry name" value="Homeodomain-like"/>
    <property type="match status" value="1"/>
</dbReference>
<protein>
    <submittedName>
        <fullName evidence="3">Jerky protein-like</fullName>
    </submittedName>
</protein>
<comment type="caution">
    <text evidence="3">The sequence shown here is derived from an EMBL/GenBank/DDBJ whole genome shotgun (WGS) entry which is preliminary data.</text>
</comment>
<dbReference type="Gene3D" id="1.10.10.60">
    <property type="entry name" value="Homeodomain-like"/>
    <property type="match status" value="1"/>
</dbReference>
<dbReference type="EMBL" id="VUJU01012596">
    <property type="protein sequence ID" value="KAF0707294.1"/>
    <property type="molecule type" value="Genomic_DNA"/>
</dbReference>
<dbReference type="Proteomes" id="UP000478052">
    <property type="component" value="Unassembled WGS sequence"/>
</dbReference>
<sequence length="89" mass="10281">MSNKRKRHVLTIEQKIEILTKLDKGETSVSLALHNIGKATVTDVKNNRHSIMNFASKMDSGDGMKRRKVMKVAKYQDLDKAMEMWFTQK</sequence>
<reference evidence="3 4" key="1">
    <citation type="submission" date="2019-08" db="EMBL/GenBank/DDBJ databases">
        <title>Whole genome of Aphis craccivora.</title>
        <authorList>
            <person name="Voronova N.V."/>
            <person name="Shulinski R.S."/>
            <person name="Bandarenka Y.V."/>
            <person name="Zhorov D.G."/>
            <person name="Warner D."/>
        </authorList>
    </citation>
    <scope>NUCLEOTIDE SEQUENCE [LARGE SCALE GENOMIC DNA]</scope>
    <source>
        <strain evidence="3">180601</strain>
        <tissue evidence="3">Whole Body</tissue>
    </source>
</reference>
<feature type="domain" description="HTH psq-type" evidence="2">
    <location>
        <begin position="4"/>
        <end position="52"/>
    </location>
</feature>
<dbReference type="OrthoDB" id="5919228at2759"/>
<evidence type="ECO:0000313" key="3">
    <source>
        <dbReference type="EMBL" id="KAF0707294.1"/>
    </source>
</evidence>
<dbReference type="AlphaFoldDB" id="A0A6G0VRT3"/>
<dbReference type="InterPro" id="IPR007889">
    <property type="entry name" value="HTH_Psq"/>
</dbReference>
<gene>
    <name evidence="3" type="ORF">FWK35_00033520</name>
</gene>